<dbReference type="InterPro" id="IPR007569">
    <property type="entry name" value="DUF559"/>
</dbReference>
<accession>A0A0G1J5B1</accession>
<sequence>MPLRSRGKEKICILCGKLRSWGNKFCSRECKSLSQIKRITLACFGCGKEFQVHPYLKRKTNYCSMRCYWDSTRLKKERFCKVCNKRFVAKNYLIVKGFGFYCSRECQYKTYPKQVKKTCPQCKRIYYVCPSWAPKRTFCSKKCQDDSMRDYVSRVCRKCKKKFDLPRSDLDRGRGNFCTYRCYLTYRGPSTLEEKMERALDLAGIKFEREVKFKRFHVDFLLEHAKSIIECDGEYWHLKPKIQERDKRKEKLLSRMGYRVLRFSGKTINKFSDDVLATMVGEIVYQQTGC</sequence>
<comment type="caution">
    <text evidence="2">The sequence shown here is derived from an EMBL/GenBank/DDBJ whole genome shotgun (WGS) entry which is preliminary data.</text>
</comment>
<protein>
    <recommendedName>
        <fullName evidence="1">DUF559 domain-containing protein</fullName>
    </recommendedName>
</protein>
<dbReference type="Proteomes" id="UP000034826">
    <property type="component" value="Unassembled WGS sequence"/>
</dbReference>
<name>A0A0G1J5B1_9BACT</name>
<evidence type="ECO:0000313" key="3">
    <source>
        <dbReference type="Proteomes" id="UP000034826"/>
    </source>
</evidence>
<feature type="domain" description="DUF559" evidence="1">
    <location>
        <begin position="198"/>
        <end position="280"/>
    </location>
</feature>
<dbReference type="Pfam" id="PF04480">
    <property type="entry name" value="DUF559"/>
    <property type="match status" value="1"/>
</dbReference>
<dbReference type="Gene3D" id="3.40.960.10">
    <property type="entry name" value="VSR Endonuclease"/>
    <property type="match status" value="1"/>
</dbReference>
<dbReference type="PANTHER" id="PTHR38590">
    <property type="entry name" value="BLL0828 PROTEIN"/>
    <property type="match status" value="1"/>
</dbReference>
<dbReference type="PANTHER" id="PTHR38590:SF1">
    <property type="entry name" value="BLL0828 PROTEIN"/>
    <property type="match status" value="1"/>
</dbReference>
<dbReference type="EMBL" id="LCIY01000023">
    <property type="protein sequence ID" value="KKT66475.1"/>
    <property type="molecule type" value="Genomic_DNA"/>
</dbReference>
<organism evidence="2 3">
    <name type="scientific">Candidatus Woesebacteria bacterium GW2011_GWA2_44_33</name>
    <dbReference type="NCBI Taxonomy" id="1618564"/>
    <lineage>
        <taxon>Bacteria</taxon>
        <taxon>Candidatus Woeseibacteriota</taxon>
    </lineage>
</organism>
<evidence type="ECO:0000259" key="1">
    <source>
        <dbReference type="Pfam" id="PF04480"/>
    </source>
</evidence>
<dbReference type="SUPFAM" id="SSF52980">
    <property type="entry name" value="Restriction endonuclease-like"/>
    <property type="match status" value="1"/>
</dbReference>
<proteinExistence type="predicted"/>
<gene>
    <name evidence="2" type="ORF">UW60_C0023G0001</name>
</gene>
<dbReference type="InterPro" id="IPR011335">
    <property type="entry name" value="Restrct_endonuc-II-like"/>
</dbReference>
<reference evidence="2 3" key="1">
    <citation type="journal article" date="2015" name="Nature">
        <title>rRNA introns, odd ribosomes, and small enigmatic genomes across a large radiation of phyla.</title>
        <authorList>
            <person name="Brown C.T."/>
            <person name="Hug L.A."/>
            <person name="Thomas B.C."/>
            <person name="Sharon I."/>
            <person name="Castelle C.J."/>
            <person name="Singh A."/>
            <person name="Wilkins M.J."/>
            <person name="Williams K.H."/>
            <person name="Banfield J.F."/>
        </authorList>
    </citation>
    <scope>NUCLEOTIDE SEQUENCE [LARGE SCALE GENOMIC DNA]</scope>
</reference>
<dbReference type="AlphaFoldDB" id="A0A0G1J5B1"/>
<evidence type="ECO:0000313" key="2">
    <source>
        <dbReference type="EMBL" id="KKT66475.1"/>
    </source>
</evidence>
<dbReference type="InterPro" id="IPR047216">
    <property type="entry name" value="Endonuclease_DUF559_bact"/>
</dbReference>